<reference evidence="3" key="1">
    <citation type="submission" date="2021-02" db="EMBL/GenBank/DDBJ databases">
        <title>Psilocybe cubensis genome.</title>
        <authorList>
            <person name="Mckernan K.J."/>
            <person name="Crawford S."/>
            <person name="Trippe A."/>
            <person name="Kane L.T."/>
            <person name="Mclaughlin S."/>
        </authorList>
    </citation>
    <scope>NUCLEOTIDE SEQUENCE [LARGE SCALE GENOMIC DNA]</scope>
    <source>
        <strain evidence="3">MGC-MH-2018</strain>
    </source>
</reference>
<evidence type="ECO:0000256" key="2">
    <source>
        <dbReference type="SAM" id="Phobius"/>
    </source>
</evidence>
<evidence type="ECO:0000313" key="3">
    <source>
        <dbReference type="EMBL" id="KAG5172286.1"/>
    </source>
</evidence>
<feature type="compositionally biased region" description="Low complexity" evidence="1">
    <location>
        <begin position="394"/>
        <end position="414"/>
    </location>
</feature>
<dbReference type="EMBL" id="JAFIQS010000002">
    <property type="protein sequence ID" value="KAG5172286.1"/>
    <property type="molecule type" value="Genomic_DNA"/>
</dbReference>
<feature type="compositionally biased region" description="Polar residues" evidence="1">
    <location>
        <begin position="303"/>
        <end position="322"/>
    </location>
</feature>
<organism evidence="3">
    <name type="scientific">Psilocybe cubensis</name>
    <name type="common">Psychedelic mushroom</name>
    <name type="synonym">Stropharia cubensis</name>
    <dbReference type="NCBI Taxonomy" id="181762"/>
    <lineage>
        <taxon>Eukaryota</taxon>
        <taxon>Fungi</taxon>
        <taxon>Dikarya</taxon>
        <taxon>Basidiomycota</taxon>
        <taxon>Agaricomycotina</taxon>
        <taxon>Agaricomycetes</taxon>
        <taxon>Agaricomycetidae</taxon>
        <taxon>Agaricales</taxon>
        <taxon>Agaricineae</taxon>
        <taxon>Strophariaceae</taxon>
        <taxon>Psilocybe</taxon>
    </lineage>
</organism>
<sequence length="510" mass="55379">MSEYQLVIVDDTDTDSIKYTGPWFASKSSQFDYIGSFGKPFGGTLHGTKSNASFSFTFSGTSVDFFTTQEGNNSSSSAVFSVECRVLVSNLYSSGVLSPMMAGSRLRFCNIPTMLDGEHTVIVNVALEANSAGQTFWLDYITYRPSPETPLDNALVAVYTPDPRLQFGSGWTSAEQNYSGFIIPMGNKTTARHSTFTMDFIGKSLTWFGFKNMTVDFESTTATYSVDDGPPTTFNISGTTRTQNVEPLAHQEIFFQTPTYSLGHHTLKVVYDGDAQENSHPLTLNYIVIHNGSSDAAAAIPSNPVTSDPTDDQTIAPPNSKSPVGPIVGGIVGGLTIIALIFMLFFLRRRRRYLAVQGNDSYSIDESLHNETPKIEPYVAIQDEEVFGSKSGRLAPSSPLPESSAPSTTVAATSQQNEKSNLRRIQNSGAESLIESNSQPAQARAPPSQRESLTPRNSMPVIVSNLAGNHTLASQNSRIVLRDEDSGIRLSSSHGNHDEVVLLPPEYTPS</sequence>
<keyword evidence="2" id="KW-0472">Membrane</keyword>
<dbReference type="AlphaFoldDB" id="A0A8H7Y2E4"/>
<name>A0A8H7Y2E4_PSICU</name>
<feature type="region of interest" description="Disordered" evidence="1">
    <location>
        <begin position="488"/>
        <end position="510"/>
    </location>
</feature>
<gene>
    <name evidence="3" type="ORF">JR316_001783</name>
</gene>
<evidence type="ECO:0000256" key="1">
    <source>
        <dbReference type="SAM" id="MobiDB-lite"/>
    </source>
</evidence>
<accession>A0A8H7Y2E4</accession>
<protein>
    <submittedName>
        <fullName evidence="3">Uncharacterized protein</fullName>
    </submittedName>
</protein>
<feature type="region of interest" description="Disordered" evidence="1">
    <location>
        <begin position="390"/>
        <end position="456"/>
    </location>
</feature>
<feature type="compositionally biased region" description="Polar residues" evidence="1">
    <location>
        <begin position="415"/>
        <end position="441"/>
    </location>
</feature>
<dbReference type="Gene3D" id="2.60.120.260">
    <property type="entry name" value="Galactose-binding domain-like"/>
    <property type="match status" value="1"/>
</dbReference>
<keyword evidence="2" id="KW-1133">Transmembrane helix</keyword>
<dbReference type="OrthoDB" id="3265734at2759"/>
<feature type="transmembrane region" description="Helical" evidence="2">
    <location>
        <begin position="327"/>
        <end position="347"/>
    </location>
</feature>
<keyword evidence="2" id="KW-0812">Transmembrane</keyword>
<proteinExistence type="predicted"/>
<comment type="caution">
    <text evidence="3">The sequence shown here is derived from an EMBL/GenBank/DDBJ whole genome shotgun (WGS) entry which is preliminary data.</text>
</comment>
<feature type="region of interest" description="Disordered" evidence="1">
    <location>
        <begin position="298"/>
        <end position="323"/>
    </location>
</feature>